<evidence type="ECO:0000256" key="2">
    <source>
        <dbReference type="ARBA" id="ARBA00022500"/>
    </source>
</evidence>
<dbReference type="Pfam" id="PF05227">
    <property type="entry name" value="CHASE3"/>
    <property type="match status" value="1"/>
</dbReference>
<evidence type="ECO:0000259" key="8">
    <source>
        <dbReference type="PROSITE" id="PS50111"/>
    </source>
</evidence>
<dbReference type="PRINTS" id="PR00260">
    <property type="entry name" value="CHEMTRNSDUCR"/>
</dbReference>
<evidence type="ECO:0000256" key="3">
    <source>
        <dbReference type="ARBA" id="ARBA00029447"/>
    </source>
</evidence>
<keyword evidence="5" id="KW-0175">Coiled coil</keyword>
<dbReference type="GO" id="GO:0004888">
    <property type="term" value="F:transmembrane signaling receptor activity"/>
    <property type="evidence" value="ECO:0007669"/>
    <property type="project" value="InterPro"/>
</dbReference>
<evidence type="ECO:0000313" key="10">
    <source>
        <dbReference type="EMBL" id="KAB0680063.1"/>
    </source>
</evidence>
<dbReference type="Gene3D" id="6.10.340.10">
    <property type="match status" value="1"/>
</dbReference>
<dbReference type="AlphaFoldDB" id="A0A7V7PPR2"/>
<evidence type="ECO:0000256" key="6">
    <source>
        <dbReference type="SAM" id="MobiDB-lite"/>
    </source>
</evidence>
<keyword evidence="7" id="KW-1133">Transmembrane helix</keyword>
<keyword evidence="7" id="KW-0812">Transmembrane</keyword>
<dbReference type="PROSITE" id="PS50885">
    <property type="entry name" value="HAMP"/>
    <property type="match status" value="2"/>
</dbReference>
<dbReference type="SMART" id="SM00283">
    <property type="entry name" value="MA"/>
    <property type="match status" value="1"/>
</dbReference>
<keyword evidence="4" id="KW-0807">Transducer</keyword>
<reference evidence="10 11" key="1">
    <citation type="submission" date="2019-09" db="EMBL/GenBank/DDBJ databases">
        <title>YIM 132180 draft genome.</title>
        <authorList>
            <person name="Zhang K."/>
        </authorList>
    </citation>
    <scope>NUCLEOTIDE SEQUENCE [LARGE SCALE GENOMIC DNA]</scope>
    <source>
        <strain evidence="10 11">YIM 132180</strain>
    </source>
</reference>
<feature type="transmembrane region" description="Helical" evidence="7">
    <location>
        <begin position="12"/>
        <end position="32"/>
    </location>
</feature>
<comment type="subcellular location">
    <subcellularLocation>
        <location evidence="1">Membrane</location>
    </subcellularLocation>
</comment>
<dbReference type="InterPro" id="IPR004090">
    <property type="entry name" value="Chemotax_Me-accpt_rcpt"/>
</dbReference>
<dbReference type="InterPro" id="IPR004089">
    <property type="entry name" value="MCPsignal_dom"/>
</dbReference>
<feature type="domain" description="HAMP" evidence="9">
    <location>
        <begin position="310"/>
        <end position="344"/>
    </location>
</feature>
<feature type="region of interest" description="Disordered" evidence="6">
    <location>
        <begin position="608"/>
        <end position="636"/>
    </location>
</feature>
<dbReference type="SUPFAM" id="SSF58104">
    <property type="entry name" value="Methyl-accepting chemotaxis protein (MCP) signaling domain"/>
    <property type="match status" value="1"/>
</dbReference>
<dbReference type="SMART" id="SM00304">
    <property type="entry name" value="HAMP"/>
    <property type="match status" value="2"/>
</dbReference>
<keyword evidence="2" id="KW-0145">Chemotaxis</keyword>
<evidence type="ECO:0000256" key="1">
    <source>
        <dbReference type="ARBA" id="ARBA00004370"/>
    </source>
</evidence>
<keyword evidence="7" id="KW-0472">Membrane</keyword>
<evidence type="ECO:0000256" key="4">
    <source>
        <dbReference type="PROSITE-ProRule" id="PRU00284"/>
    </source>
</evidence>
<accession>A0A7V7PPR2</accession>
<feature type="coiled-coil region" evidence="5">
    <location>
        <begin position="255"/>
        <end position="282"/>
    </location>
</feature>
<organism evidence="10 11">
    <name type="scientific">Plantimonas leprariae</name>
    <dbReference type="NCBI Taxonomy" id="2615207"/>
    <lineage>
        <taxon>Bacteria</taxon>
        <taxon>Pseudomonadati</taxon>
        <taxon>Pseudomonadota</taxon>
        <taxon>Alphaproteobacteria</taxon>
        <taxon>Hyphomicrobiales</taxon>
        <taxon>Aurantimonadaceae</taxon>
        <taxon>Plantimonas</taxon>
    </lineage>
</organism>
<comment type="similarity">
    <text evidence="3">Belongs to the methyl-accepting chemotaxis (MCP) protein family.</text>
</comment>
<dbReference type="Proteomes" id="UP000432089">
    <property type="component" value="Unassembled WGS sequence"/>
</dbReference>
<dbReference type="GO" id="GO:0007165">
    <property type="term" value="P:signal transduction"/>
    <property type="evidence" value="ECO:0007669"/>
    <property type="project" value="UniProtKB-KW"/>
</dbReference>
<proteinExistence type="inferred from homology"/>
<evidence type="ECO:0000259" key="9">
    <source>
        <dbReference type="PROSITE" id="PS50885"/>
    </source>
</evidence>
<keyword evidence="11" id="KW-1185">Reference proteome</keyword>
<comment type="caution">
    <text evidence="10">The sequence shown here is derived from an EMBL/GenBank/DDBJ whole genome shotgun (WGS) entry which is preliminary data.</text>
</comment>
<feature type="domain" description="Methyl-accepting transducer" evidence="8">
    <location>
        <begin position="349"/>
        <end position="578"/>
    </location>
</feature>
<dbReference type="GO" id="GO:0016020">
    <property type="term" value="C:membrane"/>
    <property type="evidence" value="ECO:0007669"/>
    <property type="project" value="UniProtKB-SubCell"/>
</dbReference>
<sequence>MPRLSDLRISKKIGLSFAVLMAGSVCMGLTLYREIEKGEALLAEAGARAVILAKVSDARAALTRQESALRAFMVTQDDRYPAEMKAQRAAVLADARELKRLSGDPAMFETLGSLEVAMVEWDKNVGDPVIASAGSDATYADALFLMKSGEADKNMQPMARILDDLAAEEAARIDALHGEQQAVASGTELILFAGLGILAAASAGVAFALAREIGAPAGRLGEAMRAIVDGQEIAELPGSGRRDEIGTIAAAAAGLREAARDRTALEAEIEALRADRERAAGAEASAKTAKLDELRALFEETEHAFERLFAGDLTTRLDGAGEAEFAAIRGKFNAAVANFEEAFASVLGAVASIRSGLGQINEASSSLSQRTEQQAASLEQTVAALSDVTRGTSEAAGQAEGARGKAAMALRNAERGGEIVANAVKAMGEIEASSDRIGRIIGVIDEIAFQTNLLALNAGVEAARAGEAGRGFAVVAQEVRGLAQRSAEAAKEIKGLIQTSRGQVARGVELVTQSGRSLDDIVSTVAEMAEVVGQIARTAKEQAGSLREVSTAADQMDKVTQQNAAMVQQTTVAAEGLSRETQELADLVARFRARSPGEMQAVAARRAMPGRMPQGARAQDSRKPQMRVSGRGGAAPVSISRYAEESWEDF</sequence>
<dbReference type="Gene3D" id="1.10.287.950">
    <property type="entry name" value="Methyl-accepting chemotaxis protein"/>
    <property type="match status" value="1"/>
</dbReference>
<feature type="domain" description="HAMP" evidence="9">
    <location>
        <begin position="211"/>
        <end position="264"/>
    </location>
</feature>
<dbReference type="RefSeq" id="WP_150969518.1">
    <property type="nucleotide sequence ID" value="NZ_VZDO01000006.1"/>
</dbReference>
<dbReference type="InterPro" id="IPR051310">
    <property type="entry name" value="MCP_chemotaxis"/>
</dbReference>
<gene>
    <name evidence="10" type="ORF">F6X38_09640</name>
</gene>
<dbReference type="PROSITE" id="PS50111">
    <property type="entry name" value="CHEMOTAXIS_TRANSDUC_2"/>
    <property type="match status" value="1"/>
</dbReference>
<dbReference type="FunFam" id="1.10.287.950:FF:000001">
    <property type="entry name" value="Methyl-accepting chemotaxis sensory transducer"/>
    <property type="match status" value="1"/>
</dbReference>
<name>A0A7V7PPR2_9HYPH</name>
<evidence type="ECO:0000256" key="5">
    <source>
        <dbReference type="SAM" id="Coils"/>
    </source>
</evidence>
<dbReference type="GO" id="GO:0006935">
    <property type="term" value="P:chemotaxis"/>
    <property type="evidence" value="ECO:0007669"/>
    <property type="project" value="UniProtKB-KW"/>
</dbReference>
<dbReference type="CDD" id="cd11386">
    <property type="entry name" value="MCP_signal"/>
    <property type="match status" value="1"/>
</dbReference>
<dbReference type="PANTHER" id="PTHR43531">
    <property type="entry name" value="PROTEIN ICFG"/>
    <property type="match status" value="1"/>
</dbReference>
<dbReference type="PANTHER" id="PTHR43531:SF11">
    <property type="entry name" value="METHYL-ACCEPTING CHEMOTAXIS PROTEIN 3"/>
    <property type="match status" value="1"/>
</dbReference>
<protein>
    <submittedName>
        <fullName evidence="10">Methyl-accepting chemotaxis protein</fullName>
    </submittedName>
</protein>
<evidence type="ECO:0000256" key="7">
    <source>
        <dbReference type="SAM" id="Phobius"/>
    </source>
</evidence>
<dbReference type="InterPro" id="IPR007891">
    <property type="entry name" value="CHASE3"/>
</dbReference>
<dbReference type="Pfam" id="PF00015">
    <property type="entry name" value="MCPsignal"/>
    <property type="match status" value="1"/>
</dbReference>
<dbReference type="InterPro" id="IPR003660">
    <property type="entry name" value="HAMP_dom"/>
</dbReference>
<evidence type="ECO:0000313" key="11">
    <source>
        <dbReference type="Proteomes" id="UP000432089"/>
    </source>
</evidence>
<dbReference type="EMBL" id="VZDO01000006">
    <property type="protein sequence ID" value="KAB0680063.1"/>
    <property type="molecule type" value="Genomic_DNA"/>
</dbReference>